<proteinExistence type="inferred from homology"/>
<gene>
    <name evidence="5" type="ORF">EDD63_10135</name>
</gene>
<dbReference type="InterPro" id="IPR001360">
    <property type="entry name" value="Glyco_hydro_1"/>
</dbReference>
<dbReference type="SUPFAM" id="SSF51445">
    <property type="entry name" value="(Trans)glycosidases"/>
    <property type="match status" value="1"/>
</dbReference>
<evidence type="ECO:0000256" key="4">
    <source>
        <dbReference type="RuleBase" id="RU003690"/>
    </source>
</evidence>
<dbReference type="PANTHER" id="PTHR10353">
    <property type="entry name" value="GLYCOSYL HYDROLASE"/>
    <property type="match status" value="1"/>
</dbReference>
<evidence type="ECO:0000313" key="6">
    <source>
        <dbReference type="Proteomes" id="UP000294743"/>
    </source>
</evidence>
<evidence type="ECO:0000256" key="1">
    <source>
        <dbReference type="ARBA" id="ARBA00010838"/>
    </source>
</evidence>
<organism evidence="5 6">
    <name type="scientific">Breznakia blatticola</name>
    <dbReference type="NCBI Taxonomy" id="1754012"/>
    <lineage>
        <taxon>Bacteria</taxon>
        <taxon>Bacillati</taxon>
        <taxon>Bacillota</taxon>
        <taxon>Erysipelotrichia</taxon>
        <taxon>Erysipelotrichales</taxon>
        <taxon>Erysipelotrichaceae</taxon>
        <taxon>Breznakia</taxon>
    </lineage>
</organism>
<reference evidence="5 6" key="1">
    <citation type="submission" date="2019-03" db="EMBL/GenBank/DDBJ databases">
        <title>Genomic Encyclopedia of Type Strains, Phase IV (KMG-IV): sequencing the most valuable type-strain genomes for metagenomic binning, comparative biology and taxonomic classification.</title>
        <authorList>
            <person name="Goeker M."/>
        </authorList>
    </citation>
    <scope>NUCLEOTIDE SEQUENCE [LARGE SCALE GENOMIC DNA]</scope>
    <source>
        <strain evidence="5 6">DSM 28867</strain>
    </source>
</reference>
<keyword evidence="6" id="KW-1185">Reference proteome</keyword>
<evidence type="ECO:0000256" key="2">
    <source>
        <dbReference type="ARBA" id="ARBA00022801"/>
    </source>
</evidence>
<dbReference type="RefSeq" id="WP_134167245.1">
    <property type="nucleotide sequence ID" value="NZ_SODD01000001.1"/>
</dbReference>
<keyword evidence="3" id="KW-0326">Glycosidase</keyword>
<comment type="similarity">
    <text evidence="1 4">Belongs to the glycosyl hydrolase 1 family.</text>
</comment>
<evidence type="ECO:0000256" key="3">
    <source>
        <dbReference type="ARBA" id="ARBA00023295"/>
    </source>
</evidence>
<dbReference type="PROSITE" id="PS00653">
    <property type="entry name" value="GLYCOSYL_HYDROL_F1_2"/>
    <property type="match status" value="1"/>
</dbReference>
<dbReference type="Pfam" id="PF00232">
    <property type="entry name" value="Glyco_hydro_1"/>
    <property type="match status" value="1"/>
</dbReference>
<sequence>MSKLEGFPKDFLWGAATSAYQVEGAANEDGKGLSQQDVINTERHKAYGFADASIASDHYHKYKEDIALFKEMGFTSYRFSIAWTRIFPNGGDEVNQAGVDFYRNLIKECKDNGIEPIPTLYHYDLPWALVEKYNGWLSREVVKDFEIYAKFIINEFKDDIKYWVTINEQSIIVQYWTQKCYVPEEYQNQNQLRYQINHHMNLCQAIAVKYAHEVGALAGPALGYSPIYARTCKPEDQIAALNANDLRNSYYLDVYFKGYYTVAPLTYLQENGLAPVIEEGDEELFRANISDFFAINYYDSQCAHACPEGAERSWSGYNLTGKKGDMSGFETHPGFYQMCPNPELDTTAWDWAIDPIGLEYVYRDLYTRYKVPFMITENGLGAYDDLTEDGKIHDDYRIDYLRAHIQATKRAMDKGVEVLGYMPWSALDLLSTSNGYKKRYGLIYVDRTDEDPKECKRIRKDSFYWYKKVIASDGTDLD</sequence>
<dbReference type="Gene3D" id="3.20.20.80">
    <property type="entry name" value="Glycosidases"/>
    <property type="match status" value="1"/>
</dbReference>
<keyword evidence="2" id="KW-0378">Hydrolase</keyword>
<dbReference type="EMBL" id="SODD01000001">
    <property type="protein sequence ID" value="TDW26320.1"/>
    <property type="molecule type" value="Genomic_DNA"/>
</dbReference>
<dbReference type="GO" id="GO:0016052">
    <property type="term" value="P:carbohydrate catabolic process"/>
    <property type="evidence" value="ECO:0007669"/>
    <property type="project" value="TreeGrafter"/>
</dbReference>
<dbReference type="GO" id="GO:0005829">
    <property type="term" value="C:cytosol"/>
    <property type="evidence" value="ECO:0007669"/>
    <property type="project" value="TreeGrafter"/>
</dbReference>
<dbReference type="Proteomes" id="UP000294743">
    <property type="component" value="Unassembled WGS sequence"/>
</dbReference>
<dbReference type="InterPro" id="IPR017853">
    <property type="entry name" value="GH"/>
</dbReference>
<dbReference type="OrthoDB" id="2339329at2"/>
<name>A0A4R8A6K8_9FIRM</name>
<protein>
    <submittedName>
        <fullName evidence="5">6-phospho-beta-glucosidase</fullName>
    </submittedName>
</protein>
<dbReference type="AlphaFoldDB" id="A0A4R8A6K8"/>
<dbReference type="InterPro" id="IPR033132">
    <property type="entry name" value="GH_1_N_CS"/>
</dbReference>
<evidence type="ECO:0000313" key="5">
    <source>
        <dbReference type="EMBL" id="TDW26320.1"/>
    </source>
</evidence>
<dbReference type="FunFam" id="3.20.20.80:FF:000004">
    <property type="entry name" value="Beta-glucosidase 6-phospho-beta-glucosidase"/>
    <property type="match status" value="1"/>
</dbReference>
<accession>A0A4R8A6K8</accession>
<dbReference type="PANTHER" id="PTHR10353:SF136">
    <property type="entry name" value="ARYL-PHOSPHO-BETA-D-GLUCOSIDASE BGLC"/>
    <property type="match status" value="1"/>
</dbReference>
<dbReference type="GO" id="GO:0008422">
    <property type="term" value="F:beta-glucosidase activity"/>
    <property type="evidence" value="ECO:0007669"/>
    <property type="project" value="TreeGrafter"/>
</dbReference>
<comment type="caution">
    <text evidence="5">The sequence shown here is derived from an EMBL/GenBank/DDBJ whole genome shotgun (WGS) entry which is preliminary data.</text>
</comment>
<dbReference type="PRINTS" id="PR00131">
    <property type="entry name" value="GLHYDRLASE1"/>
</dbReference>